<dbReference type="GeneID" id="30919701"/>
<organism evidence="4 5">
    <name type="scientific">Natronobacterium lacisalsi AJ5</name>
    <dbReference type="NCBI Taxonomy" id="358396"/>
    <lineage>
        <taxon>Archaea</taxon>
        <taxon>Methanobacteriati</taxon>
        <taxon>Methanobacteriota</taxon>
        <taxon>Stenosarchaea group</taxon>
        <taxon>Halobacteria</taxon>
        <taxon>Halobacteriales</taxon>
        <taxon>Natrialbaceae</taxon>
        <taxon>Natronobacterium</taxon>
    </lineage>
</organism>
<dbReference type="InterPro" id="IPR058285">
    <property type="entry name" value="DUF7979"/>
</dbReference>
<dbReference type="EMBL" id="CP019285">
    <property type="protein sequence ID" value="APW96468.1"/>
    <property type="molecule type" value="Genomic_DNA"/>
</dbReference>
<dbReference type="Pfam" id="PF25934">
    <property type="entry name" value="DUF7979"/>
    <property type="match status" value="1"/>
</dbReference>
<sequence>MDRSWLHFGLLVLGLSALLLAIFAGFTAVAHEVTHERSAADLESVSDSVDRYGVVEYDELTADERRMVDDLRGERDRYVIQDGDQQATRIGDGYVVSQGDDYHVIERNRTVQWTSTGGLAATALAVVGVALVVEAIRRHHFPNRGPFG</sequence>
<evidence type="ECO:0000313" key="3">
    <source>
        <dbReference type="EMBL" id="APW96468.1"/>
    </source>
</evidence>
<dbReference type="KEGG" id="hlc:CHINAEXTREME01215"/>
<accession>M0LDU7</accession>
<dbReference type="EMBL" id="AOLZ01000043">
    <property type="protein sequence ID" value="EMA31761.1"/>
    <property type="molecule type" value="Genomic_DNA"/>
</dbReference>
<evidence type="ECO:0000256" key="1">
    <source>
        <dbReference type="SAM" id="Phobius"/>
    </source>
</evidence>
<keyword evidence="1" id="KW-1133">Transmembrane helix</keyword>
<reference evidence="3" key="3">
    <citation type="submission" date="2017-01" db="EMBL/GenBank/DDBJ databases">
        <authorList>
            <person name="Mah S.A."/>
            <person name="Swanson W.J."/>
            <person name="Moy G.W."/>
            <person name="Vacquier V.D."/>
        </authorList>
    </citation>
    <scope>NUCLEOTIDE SEQUENCE</scope>
    <source>
        <strain evidence="3">AJ5</strain>
    </source>
</reference>
<feature type="transmembrane region" description="Helical" evidence="1">
    <location>
        <begin position="117"/>
        <end position="136"/>
    </location>
</feature>
<keyword evidence="1" id="KW-0472">Membrane</keyword>
<keyword evidence="1" id="KW-0812">Transmembrane</keyword>
<reference evidence="3 6" key="1">
    <citation type="journal article" date="2011" name="J. Bacteriol.">
        <title>Genome sequence of Halobiforma lacisalsi AJ5, an extremely halophilic archaeon which harbors a bop gene.</title>
        <authorList>
            <person name="Jiang X."/>
            <person name="Wang S."/>
            <person name="Cheng H."/>
            <person name="Huo Y."/>
            <person name="Zhang X."/>
            <person name="Zhu X."/>
            <person name="Han X."/>
            <person name="Ni P."/>
            <person name="Wu M."/>
        </authorList>
    </citation>
    <scope>NUCLEOTIDE SEQUENCE [LARGE SCALE GENOMIC DNA]</scope>
    <source>
        <strain evidence="3 6">AJ5</strain>
    </source>
</reference>
<name>M0LDU7_NATLA</name>
<dbReference type="eggNOG" id="ENOG502N5TV">
    <property type="taxonomic scope" value="Archaea"/>
</dbReference>
<evidence type="ECO:0000313" key="6">
    <source>
        <dbReference type="Proteomes" id="UP000186547"/>
    </source>
</evidence>
<dbReference type="AlphaFoldDB" id="M0LDU7"/>
<evidence type="ECO:0000259" key="2">
    <source>
        <dbReference type="Pfam" id="PF25934"/>
    </source>
</evidence>
<reference evidence="4 5" key="2">
    <citation type="journal article" date="2014" name="PLoS Genet.">
        <title>Phylogenetically driven sequencing of extremely halophilic archaea reveals strategies for static and dynamic osmo-response.</title>
        <authorList>
            <person name="Becker E.A."/>
            <person name="Seitzer P.M."/>
            <person name="Tritt A."/>
            <person name="Larsen D."/>
            <person name="Krusor M."/>
            <person name="Yao A.I."/>
            <person name="Wu D."/>
            <person name="Madern D."/>
            <person name="Eisen J.A."/>
            <person name="Darling A.E."/>
            <person name="Facciotti M.T."/>
        </authorList>
    </citation>
    <scope>NUCLEOTIDE SEQUENCE [LARGE SCALE GENOMIC DNA]</scope>
    <source>
        <strain evidence="4 5">AJ5</strain>
    </source>
</reference>
<feature type="domain" description="DUF7979" evidence="2">
    <location>
        <begin position="40"/>
        <end position="104"/>
    </location>
</feature>
<dbReference type="RefSeq" id="WP_007142338.1">
    <property type="nucleotide sequence ID" value="NZ_AOLZ01000043.1"/>
</dbReference>
<proteinExistence type="predicted"/>
<gene>
    <name evidence="4" type="ORF">C445_13140</name>
    <name evidence="3" type="ORF">CHINAEXTREME_01215</name>
</gene>
<protein>
    <recommendedName>
        <fullName evidence="2">DUF7979 domain-containing protein</fullName>
    </recommendedName>
</protein>
<dbReference type="Proteomes" id="UP000186547">
    <property type="component" value="Chromosome"/>
</dbReference>
<dbReference type="Proteomes" id="UP000011555">
    <property type="component" value="Unassembled WGS sequence"/>
</dbReference>
<dbReference type="PATRIC" id="fig|358396.7.peg.2673"/>
<evidence type="ECO:0000313" key="5">
    <source>
        <dbReference type="Proteomes" id="UP000011555"/>
    </source>
</evidence>
<keyword evidence="5" id="KW-1185">Reference proteome</keyword>
<evidence type="ECO:0000313" key="4">
    <source>
        <dbReference type="EMBL" id="EMA31761.1"/>
    </source>
</evidence>